<dbReference type="InterPro" id="IPR039076">
    <property type="entry name" value="DivIC"/>
</dbReference>
<comment type="caution">
    <text evidence="2">The sequence shown here is derived from an EMBL/GenBank/DDBJ whole genome shotgun (WGS) entry which is preliminary data.</text>
</comment>
<evidence type="ECO:0000313" key="2">
    <source>
        <dbReference type="EMBL" id="GEP71853.1"/>
    </source>
</evidence>
<keyword evidence="1" id="KW-0472">Membrane</keyword>
<name>A0A512PL07_9LACO</name>
<evidence type="ECO:0000313" key="3">
    <source>
        <dbReference type="Proteomes" id="UP000321569"/>
    </source>
</evidence>
<accession>A0A512PL07</accession>
<protein>
    <submittedName>
        <fullName evidence="2">Dihydroorotate dehydrogenase</fullName>
    </submittedName>
</protein>
<dbReference type="STRING" id="1423795.FD12_GL001539"/>
<organism evidence="2 3">
    <name type="scientific">Lentilactobacillus rapi</name>
    <dbReference type="NCBI Taxonomy" id="481723"/>
    <lineage>
        <taxon>Bacteria</taxon>
        <taxon>Bacillati</taxon>
        <taxon>Bacillota</taxon>
        <taxon>Bacilli</taxon>
        <taxon>Lactobacillales</taxon>
        <taxon>Lactobacillaceae</taxon>
        <taxon>Lentilactobacillus</taxon>
    </lineage>
</organism>
<dbReference type="Proteomes" id="UP000321569">
    <property type="component" value="Unassembled WGS sequence"/>
</dbReference>
<reference evidence="2 3" key="1">
    <citation type="submission" date="2019-07" db="EMBL/GenBank/DDBJ databases">
        <title>Whole genome shotgun sequence of Lactobacillus rapi NBRC 109618.</title>
        <authorList>
            <person name="Hosoyama A."/>
            <person name="Uohara A."/>
            <person name="Ohji S."/>
            <person name="Ichikawa N."/>
        </authorList>
    </citation>
    <scope>NUCLEOTIDE SEQUENCE [LARGE SCALE GENOMIC DNA]</scope>
    <source>
        <strain evidence="2 3">NBRC 109618</strain>
    </source>
</reference>
<keyword evidence="1" id="KW-0812">Transmembrane</keyword>
<evidence type="ECO:0000256" key="1">
    <source>
        <dbReference type="SAM" id="Phobius"/>
    </source>
</evidence>
<dbReference type="PANTHER" id="PTHR40027:SF1">
    <property type="entry name" value="CELL DIVISION PROTEIN DIVIC"/>
    <property type="match status" value="1"/>
</dbReference>
<dbReference type="PANTHER" id="PTHR40027">
    <property type="entry name" value="CELL DIVISION PROTEIN DIVIC"/>
    <property type="match status" value="1"/>
</dbReference>
<proteinExistence type="predicted"/>
<dbReference type="Pfam" id="PF04977">
    <property type="entry name" value="DivIC"/>
    <property type="match status" value="1"/>
</dbReference>
<dbReference type="AlphaFoldDB" id="A0A512PL07"/>
<dbReference type="InterPro" id="IPR007060">
    <property type="entry name" value="FtsL/DivIC"/>
</dbReference>
<feature type="transmembrane region" description="Helical" evidence="1">
    <location>
        <begin position="40"/>
        <end position="59"/>
    </location>
</feature>
<keyword evidence="1" id="KW-1133">Transmembrane helix</keyword>
<dbReference type="OrthoDB" id="2151746at2"/>
<dbReference type="GO" id="GO:0051301">
    <property type="term" value="P:cell division"/>
    <property type="evidence" value="ECO:0007669"/>
    <property type="project" value="InterPro"/>
</dbReference>
<dbReference type="EMBL" id="BKAM01000004">
    <property type="protein sequence ID" value="GEP71853.1"/>
    <property type="molecule type" value="Genomic_DNA"/>
</dbReference>
<sequence length="136" mass="15881">MTSEHGKIKKLENDFTKRREIEMSQNQAVTTLSNRRKKRALMIIGIFSLFAIVFAVQIIRAKVNYADVNVQITRQEKKYQHQKATNKVLHAKVAQLNDKSYVEKIIRDRYYYTKPGETVYSFPNQAPKDVNDDDAE</sequence>
<dbReference type="RefSeq" id="WP_056981649.1">
    <property type="nucleotide sequence ID" value="NZ_BKAM01000004.1"/>
</dbReference>
<gene>
    <name evidence="2" type="primary">divIC</name>
    <name evidence="2" type="ORF">LRA02_07210</name>
</gene>